<evidence type="ECO:0000256" key="8">
    <source>
        <dbReference type="ARBA" id="ARBA00023224"/>
    </source>
</evidence>
<evidence type="ECO:0000256" key="1">
    <source>
        <dbReference type="ARBA" id="ARBA00004651"/>
    </source>
</evidence>
<evidence type="ECO:0000313" key="11">
    <source>
        <dbReference type="Proteomes" id="UP000286415"/>
    </source>
</evidence>
<evidence type="ECO:0000259" key="9">
    <source>
        <dbReference type="PROSITE" id="PS50262"/>
    </source>
</evidence>
<dbReference type="InterPro" id="IPR017452">
    <property type="entry name" value="GPCR_Rhodpsn_7TM"/>
</dbReference>
<dbReference type="PRINTS" id="PR00237">
    <property type="entry name" value="GPCRRHODOPSN"/>
</dbReference>
<evidence type="ECO:0000256" key="2">
    <source>
        <dbReference type="ARBA" id="ARBA00022475"/>
    </source>
</evidence>
<dbReference type="AlphaFoldDB" id="A0A3R7H0Z0"/>
<evidence type="ECO:0000256" key="3">
    <source>
        <dbReference type="ARBA" id="ARBA00022692"/>
    </source>
</evidence>
<dbReference type="EMBL" id="NIRI02000042">
    <property type="protein sequence ID" value="KAG5449178.1"/>
    <property type="molecule type" value="Genomic_DNA"/>
</dbReference>
<dbReference type="InParanoid" id="A0A3R7H0Z0"/>
<keyword evidence="6" id="KW-0472">Membrane</keyword>
<keyword evidence="11" id="KW-1185">Reference proteome</keyword>
<organism evidence="10 11">
    <name type="scientific">Clonorchis sinensis</name>
    <name type="common">Chinese liver fluke</name>
    <dbReference type="NCBI Taxonomy" id="79923"/>
    <lineage>
        <taxon>Eukaryota</taxon>
        <taxon>Metazoa</taxon>
        <taxon>Spiralia</taxon>
        <taxon>Lophotrochozoa</taxon>
        <taxon>Platyhelminthes</taxon>
        <taxon>Trematoda</taxon>
        <taxon>Digenea</taxon>
        <taxon>Opisthorchiida</taxon>
        <taxon>Opisthorchiata</taxon>
        <taxon>Opisthorchiidae</taxon>
        <taxon>Clonorchis</taxon>
    </lineage>
</organism>
<keyword evidence="3" id="KW-0812">Transmembrane</keyword>
<name>A0A3R7H0Z0_CLOSI</name>
<evidence type="ECO:0000256" key="7">
    <source>
        <dbReference type="ARBA" id="ARBA00023170"/>
    </source>
</evidence>
<feature type="domain" description="G-protein coupled receptors family 1 profile" evidence="9">
    <location>
        <begin position="39"/>
        <end position="90"/>
    </location>
</feature>
<evidence type="ECO:0000256" key="4">
    <source>
        <dbReference type="ARBA" id="ARBA00022989"/>
    </source>
</evidence>
<keyword evidence="7 10" id="KW-0675">Receptor</keyword>
<accession>A0A3R7H0Z0</accession>
<dbReference type="Pfam" id="PF00001">
    <property type="entry name" value="7tm_1"/>
    <property type="match status" value="1"/>
</dbReference>
<dbReference type="GO" id="GO:0005886">
    <property type="term" value="C:plasma membrane"/>
    <property type="evidence" value="ECO:0007669"/>
    <property type="project" value="UniProtKB-SubCell"/>
</dbReference>
<dbReference type="STRING" id="79923.A0A3R7H0Z0"/>
<dbReference type="PROSITE" id="PS50262">
    <property type="entry name" value="G_PROTEIN_RECEP_F1_2"/>
    <property type="match status" value="1"/>
</dbReference>
<feature type="non-terminal residue" evidence="10">
    <location>
        <position position="90"/>
    </location>
</feature>
<comment type="caution">
    <text evidence="10">The sequence shown here is derived from an EMBL/GenBank/DDBJ whole genome shotgun (WGS) entry which is preliminary data.</text>
</comment>
<comment type="subcellular location">
    <subcellularLocation>
        <location evidence="1">Cell membrane</location>
        <topology evidence="1">Multi-pass membrane protein</topology>
    </subcellularLocation>
</comment>
<dbReference type="OrthoDB" id="6268839at2759"/>
<dbReference type="Gene3D" id="1.20.1070.10">
    <property type="entry name" value="Rhodopsin 7-helix transmembrane proteins"/>
    <property type="match status" value="1"/>
</dbReference>
<reference evidence="10 11" key="1">
    <citation type="journal article" date="2018" name="Biotechnol. Adv.">
        <title>Improved genomic resources and new bioinformatic workflow for the carcinogenic parasite Clonorchis sinensis: Biotechnological implications.</title>
        <authorList>
            <person name="Wang D."/>
            <person name="Korhonen P.K."/>
            <person name="Gasser R.B."/>
            <person name="Young N.D."/>
        </authorList>
    </citation>
    <scope>NUCLEOTIDE SEQUENCE [LARGE SCALE GENOMIC DNA]</scope>
    <source>
        <strain evidence="10">Cs-k2</strain>
    </source>
</reference>
<dbReference type="Proteomes" id="UP000286415">
    <property type="component" value="Unassembled WGS sequence"/>
</dbReference>
<dbReference type="SUPFAM" id="SSF81321">
    <property type="entry name" value="Family A G protein-coupled receptor-like"/>
    <property type="match status" value="1"/>
</dbReference>
<evidence type="ECO:0000256" key="6">
    <source>
        <dbReference type="ARBA" id="ARBA00023136"/>
    </source>
</evidence>
<proteinExistence type="predicted"/>
<dbReference type="PANTHER" id="PTHR24248:SF200">
    <property type="entry name" value="5-HYDROXYTRYPTAMINE RECEPTOR 1B-LIKE ISOFORM X1"/>
    <property type="match status" value="1"/>
</dbReference>
<keyword evidence="5" id="KW-0297">G-protein coupled receptor</keyword>
<evidence type="ECO:0000256" key="5">
    <source>
        <dbReference type="ARBA" id="ARBA00023040"/>
    </source>
</evidence>
<dbReference type="GO" id="GO:0004930">
    <property type="term" value="F:G protein-coupled receptor activity"/>
    <property type="evidence" value="ECO:0007669"/>
    <property type="project" value="UniProtKB-KW"/>
</dbReference>
<evidence type="ECO:0000313" key="10">
    <source>
        <dbReference type="EMBL" id="KAG5449178.1"/>
    </source>
</evidence>
<keyword evidence="8" id="KW-0807">Transducer</keyword>
<dbReference type="GO" id="GO:0043410">
    <property type="term" value="P:positive regulation of MAPK cascade"/>
    <property type="evidence" value="ECO:0007669"/>
    <property type="project" value="TreeGrafter"/>
</dbReference>
<sequence length="90" mass="9950">MMNVSVVIDQPIFQTRLGWTHFWLTLVILGSLILCTIVGNVFVVAAILLEKHLQGVSNYLILSLAVADLMVATLPMPISAVSEVSLDWWL</sequence>
<keyword evidence="2" id="KW-1003">Cell membrane</keyword>
<protein>
    <submittedName>
        <fullName evidence="10">5-hydroxytryptamine receptor</fullName>
    </submittedName>
</protein>
<reference evidence="10 11" key="2">
    <citation type="journal article" date="2021" name="Genomics">
        <title>High-quality reference genome for Clonorchis sinensis.</title>
        <authorList>
            <person name="Young N.D."/>
            <person name="Stroehlein A.J."/>
            <person name="Kinkar L."/>
            <person name="Wang T."/>
            <person name="Sohn W.M."/>
            <person name="Chang B.C.H."/>
            <person name="Kaur P."/>
            <person name="Weisz D."/>
            <person name="Dudchenko O."/>
            <person name="Aiden E.L."/>
            <person name="Korhonen P.K."/>
            <person name="Gasser R.B."/>
        </authorList>
    </citation>
    <scope>NUCLEOTIDE SEQUENCE [LARGE SCALE GENOMIC DNA]</scope>
    <source>
        <strain evidence="10">Cs-k2</strain>
    </source>
</reference>
<dbReference type="GO" id="GO:0071880">
    <property type="term" value="P:adenylate cyclase-activating adrenergic receptor signaling pathway"/>
    <property type="evidence" value="ECO:0007669"/>
    <property type="project" value="TreeGrafter"/>
</dbReference>
<keyword evidence="4" id="KW-1133">Transmembrane helix</keyword>
<gene>
    <name evidence="10" type="ORF">CSKR_104720</name>
</gene>
<dbReference type="PANTHER" id="PTHR24248">
    <property type="entry name" value="ADRENERGIC RECEPTOR-RELATED G-PROTEIN COUPLED RECEPTOR"/>
    <property type="match status" value="1"/>
</dbReference>
<dbReference type="InterPro" id="IPR000276">
    <property type="entry name" value="GPCR_Rhodpsn"/>
</dbReference>